<dbReference type="InterPro" id="IPR050492">
    <property type="entry name" value="Bact_metal-bind_prot9"/>
</dbReference>
<comment type="similarity">
    <text evidence="3">Belongs to the bacterial solute-binding protein 9 family.</text>
</comment>
<feature type="signal peptide" evidence="6">
    <location>
        <begin position="1"/>
        <end position="22"/>
    </location>
</feature>
<dbReference type="Proteomes" id="UP000274772">
    <property type="component" value="Chromosome"/>
</dbReference>
<feature type="region of interest" description="Disordered" evidence="5">
    <location>
        <begin position="114"/>
        <end position="149"/>
    </location>
</feature>
<dbReference type="Pfam" id="PF01297">
    <property type="entry name" value="ZnuA"/>
    <property type="match status" value="1"/>
</dbReference>
<evidence type="ECO:0000256" key="3">
    <source>
        <dbReference type="RuleBase" id="RU003512"/>
    </source>
</evidence>
<dbReference type="InterPro" id="IPR006129">
    <property type="entry name" value="AdhesinB"/>
</dbReference>
<evidence type="ECO:0000256" key="4">
    <source>
        <dbReference type="SAM" id="Coils"/>
    </source>
</evidence>
<dbReference type="PANTHER" id="PTHR42953">
    <property type="entry name" value="HIGH-AFFINITY ZINC UPTAKE SYSTEM PROTEIN ZNUA-RELATED"/>
    <property type="match status" value="1"/>
</dbReference>
<evidence type="ECO:0000256" key="2">
    <source>
        <dbReference type="ARBA" id="ARBA00022729"/>
    </source>
</evidence>
<reference evidence="7 8" key="1">
    <citation type="submission" date="2018-05" db="EMBL/GenBank/DDBJ databases">
        <title>Complete genome sequencing of three human clinical isolates of Staphylococcus caprae reveals virulence factors similar to those of S. epidermidis and S. capitis.</title>
        <authorList>
            <person name="Watanabe S."/>
            <person name="Cui L."/>
        </authorList>
    </citation>
    <scope>NUCLEOTIDE SEQUENCE [LARGE SCALE GENOMIC DNA]</scope>
    <source>
        <strain evidence="7 8">JMUB590</strain>
    </source>
</reference>
<evidence type="ECO:0000256" key="1">
    <source>
        <dbReference type="ARBA" id="ARBA00022448"/>
    </source>
</evidence>
<evidence type="ECO:0000313" key="7">
    <source>
        <dbReference type="EMBL" id="BBD91666.1"/>
    </source>
</evidence>
<accession>A0ABM7FNC4</accession>
<proteinExistence type="inferred from homology"/>
<sequence length="323" mass="37274">MKKVLSLLFIIPLFAVILTACGNDDNKKQDGKVTINTTVYPLQSFAEQIGGKHVDVKSIYPAGTDLHSYEPTQKDILNASKADLFVYTGDDLDPVAKKVASTIKDKNKKLSLQDKLDKSSLLPDHHHHGEEHEGHEEHEHHHHGEYDPHIWLDPKMDQTFAKEIKDTLVKKDPKHKKEYENNYKKLYKQLSDLDKDMKKVTKDKKNHTVFISHESMGYLAHRYGFKQEGIQNMNAEDPSQKELTQIVKEIKDSKAKYILYEDNVANKVTETLRKETDAQPLKFYNMESLNKDQQNDKDLSYQSLMKENIKNIDKALSNNTKTK</sequence>
<dbReference type="EMBL" id="AP018586">
    <property type="protein sequence ID" value="BBD91666.1"/>
    <property type="molecule type" value="Genomic_DNA"/>
</dbReference>
<dbReference type="InterPro" id="IPR006127">
    <property type="entry name" value="ZnuA-like"/>
</dbReference>
<keyword evidence="8" id="KW-1185">Reference proteome</keyword>
<name>A0ABM7FNC4_9STAP</name>
<evidence type="ECO:0000256" key="6">
    <source>
        <dbReference type="SAM" id="SignalP"/>
    </source>
</evidence>
<evidence type="ECO:0000313" key="8">
    <source>
        <dbReference type="Proteomes" id="UP000274772"/>
    </source>
</evidence>
<keyword evidence="7" id="KW-0449">Lipoprotein</keyword>
<dbReference type="SUPFAM" id="SSF53807">
    <property type="entry name" value="Helical backbone' metal receptor"/>
    <property type="match status" value="1"/>
</dbReference>
<evidence type="ECO:0000256" key="5">
    <source>
        <dbReference type="SAM" id="MobiDB-lite"/>
    </source>
</evidence>
<dbReference type="PRINTS" id="PR00691">
    <property type="entry name" value="ADHESINB"/>
</dbReference>
<dbReference type="PANTHER" id="PTHR42953:SF8">
    <property type="entry name" value="ZINT DOMAIN-CONTAINING PROTEIN"/>
    <property type="match status" value="1"/>
</dbReference>
<gene>
    <name evidence="7" type="ORF">JMUB590_0556</name>
</gene>
<dbReference type="PRINTS" id="PR00690">
    <property type="entry name" value="ADHESNFAMILY"/>
</dbReference>
<dbReference type="InterPro" id="IPR006128">
    <property type="entry name" value="Lipoprotein_PsaA-like"/>
</dbReference>
<keyword evidence="1 3" id="KW-0813">Transport</keyword>
<organism evidence="7 8">
    <name type="scientific">Staphylococcus caprae</name>
    <dbReference type="NCBI Taxonomy" id="29380"/>
    <lineage>
        <taxon>Bacteria</taxon>
        <taxon>Bacillati</taxon>
        <taxon>Bacillota</taxon>
        <taxon>Bacilli</taxon>
        <taxon>Bacillales</taxon>
        <taxon>Staphylococcaceae</taxon>
        <taxon>Staphylococcus</taxon>
    </lineage>
</organism>
<keyword evidence="4" id="KW-0175">Coiled coil</keyword>
<dbReference type="PROSITE" id="PS51257">
    <property type="entry name" value="PROKAR_LIPOPROTEIN"/>
    <property type="match status" value="1"/>
</dbReference>
<protein>
    <submittedName>
        <fullName evidence="7">Zn-binding lipoprotein AdcA homologue</fullName>
    </submittedName>
</protein>
<feature type="chain" id="PRO_5046726509" evidence="6">
    <location>
        <begin position="23"/>
        <end position="323"/>
    </location>
</feature>
<keyword evidence="2 6" id="KW-0732">Signal</keyword>
<dbReference type="Gene3D" id="3.40.50.1980">
    <property type="entry name" value="Nitrogenase molybdenum iron protein domain"/>
    <property type="match status" value="2"/>
</dbReference>
<feature type="coiled-coil region" evidence="4">
    <location>
        <begin position="176"/>
        <end position="203"/>
    </location>
</feature>